<name>A0A7W9HG86_9PSEU</name>
<feature type="region of interest" description="Disordered" evidence="1">
    <location>
        <begin position="1"/>
        <end position="49"/>
    </location>
</feature>
<dbReference type="AlphaFoldDB" id="A0A7W9HG86"/>
<accession>A0A7W9HG86</accession>
<reference evidence="2 3" key="1">
    <citation type="submission" date="2020-08" db="EMBL/GenBank/DDBJ databases">
        <title>Sequencing the genomes of 1000 actinobacteria strains.</title>
        <authorList>
            <person name="Klenk H.-P."/>
        </authorList>
    </citation>
    <scope>NUCLEOTIDE SEQUENCE [LARGE SCALE GENOMIC DNA]</scope>
    <source>
        <strain evidence="2 3">DSM 45486</strain>
    </source>
</reference>
<organism evidence="2 3">
    <name type="scientific">Saccharothrix ecbatanensis</name>
    <dbReference type="NCBI Taxonomy" id="1105145"/>
    <lineage>
        <taxon>Bacteria</taxon>
        <taxon>Bacillati</taxon>
        <taxon>Actinomycetota</taxon>
        <taxon>Actinomycetes</taxon>
        <taxon>Pseudonocardiales</taxon>
        <taxon>Pseudonocardiaceae</taxon>
        <taxon>Saccharothrix</taxon>
    </lineage>
</organism>
<gene>
    <name evidence="2" type="ORF">F4560_001164</name>
</gene>
<dbReference type="RefSeq" id="WP_184917162.1">
    <property type="nucleotide sequence ID" value="NZ_JACHMO010000001.1"/>
</dbReference>
<dbReference type="Proteomes" id="UP000552097">
    <property type="component" value="Unassembled WGS sequence"/>
</dbReference>
<evidence type="ECO:0000313" key="3">
    <source>
        <dbReference type="Proteomes" id="UP000552097"/>
    </source>
</evidence>
<evidence type="ECO:0000313" key="2">
    <source>
        <dbReference type="EMBL" id="MBB5801396.1"/>
    </source>
</evidence>
<evidence type="ECO:0000256" key="1">
    <source>
        <dbReference type="SAM" id="MobiDB-lite"/>
    </source>
</evidence>
<keyword evidence="3" id="KW-1185">Reference proteome</keyword>
<dbReference type="EMBL" id="JACHMO010000001">
    <property type="protein sequence ID" value="MBB5801396.1"/>
    <property type="molecule type" value="Genomic_DNA"/>
</dbReference>
<comment type="caution">
    <text evidence="2">The sequence shown here is derived from an EMBL/GenBank/DDBJ whole genome shotgun (WGS) entry which is preliminary data.</text>
</comment>
<sequence length="49" mass="5144">MKPGILLDARRAKPSPALTEPPFTTEEKAALTPRPADVPAASRGEDVSS</sequence>
<protein>
    <submittedName>
        <fullName evidence="2">Uncharacterized protein</fullName>
    </submittedName>
</protein>
<proteinExistence type="predicted"/>